<dbReference type="Proteomes" id="UP000534294">
    <property type="component" value="Unassembled WGS sequence"/>
</dbReference>
<proteinExistence type="predicted"/>
<dbReference type="EMBL" id="JACHIF010000006">
    <property type="protein sequence ID" value="MBB5038747.1"/>
    <property type="molecule type" value="Genomic_DNA"/>
</dbReference>
<dbReference type="Pfam" id="PF22481">
    <property type="entry name" value="DUF6985"/>
    <property type="match status" value="1"/>
</dbReference>
<comment type="caution">
    <text evidence="2">The sequence shown here is derived from an EMBL/GenBank/DDBJ whole genome shotgun (WGS) entry which is preliminary data.</text>
</comment>
<evidence type="ECO:0000259" key="1">
    <source>
        <dbReference type="Pfam" id="PF22481"/>
    </source>
</evidence>
<reference evidence="2 3" key="1">
    <citation type="submission" date="2020-08" db="EMBL/GenBank/DDBJ databases">
        <title>Genomic Encyclopedia of Type Strains, Phase IV (KMG-IV): sequencing the most valuable type-strain genomes for metagenomic binning, comparative biology and taxonomic classification.</title>
        <authorList>
            <person name="Goeker M."/>
        </authorList>
    </citation>
    <scope>NUCLEOTIDE SEQUENCE [LARGE SCALE GENOMIC DNA]</scope>
    <source>
        <strain evidence="2 3">DSM 12251</strain>
    </source>
</reference>
<protein>
    <recommendedName>
        <fullName evidence="1">DUF6985 domain-containing protein</fullName>
    </recommendedName>
</protein>
<name>A0A7W8DQV0_9BACT</name>
<accession>A0A7W8DQV0</accession>
<keyword evidence="3" id="KW-1185">Reference proteome</keyword>
<dbReference type="RefSeq" id="WP_184209835.1">
    <property type="nucleotide sequence ID" value="NZ_JACHIF010000006.1"/>
</dbReference>
<organism evidence="2 3">
    <name type="scientific">Prosthecobacter dejongeii</name>
    <dbReference type="NCBI Taxonomy" id="48465"/>
    <lineage>
        <taxon>Bacteria</taxon>
        <taxon>Pseudomonadati</taxon>
        <taxon>Verrucomicrobiota</taxon>
        <taxon>Verrucomicrobiia</taxon>
        <taxon>Verrucomicrobiales</taxon>
        <taxon>Verrucomicrobiaceae</taxon>
        <taxon>Prosthecobacter</taxon>
    </lineage>
</organism>
<gene>
    <name evidence="2" type="ORF">HNQ64_003012</name>
</gene>
<evidence type="ECO:0000313" key="2">
    <source>
        <dbReference type="EMBL" id="MBB5038747.1"/>
    </source>
</evidence>
<dbReference type="AlphaFoldDB" id="A0A7W8DQV0"/>
<dbReference type="InterPro" id="IPR054254">
    <property type="entry name" value="DUF6985"/>
</dbReference>
<evidence type="ECO:0000313" key="3">
    <source>
        <dbReference type="Proteomes" id="UP000534294"/>
    </source>
</evidence>
<sequence>MTASGITFEFDIELNIWRSKTKISFLGNELEVWMSANGGADFNQQGEILNQALPLLLLCEEEVKQRLFEFYEEACQDFDDIGETELLAKIDSVNSVNQLFGWSLLEIPEQLPGRGVTFKIVGGCSWNENDGVQLFFRDGILEEVDSAAAFFV</sequence>
<feature type="domain" description="DUF6985" evidence="1">
    <location>
        <begin position="11"/>
        <end position="148"/>
    </location>
</feature>